<evidence type="ECO:0000256" key="2">
    <source>
        <dbReference type="ARBA" id="ARBA00022475"/>
    </source>
</evidence>
<feature type="transmembrane region" description="Helical" evidence="6">
    <location>
        <begin position="78"/>
        <end position="108"/>
    </location>
</feature>
<accession>A0AAE3SLN5</accession>
<feature type="transmembrane region" description="Helical" evidence="6">
    <location>
        <begin position="374"/>
        <end position="393"/>
    </location>
</feature>
<comment type="subcellular location">
    <subcellularLocation>
        <location evidence="1">Cell membrane</location>
        <topology evidence="1">Multi-pass membrane protein</topology>
    </subcellularLocation>
</comment>
<evidence type="ECO:0000256" key="6">
    <source>
        <dbReference type="SAM" id="Phobius"/>
    </source>
</evidence>
<dbReference type="EMBL" id="JAPDPI010000028">
    <property type="protein sequence ID" value="MCW3806665.1"/>
    <property type="molecule type" value="Genomic_DNA"/>
</dbReference>
<feature type="transmembrane region" description="Helical" evidence="6">
    <location>
        <begin position="219"/>
        <end position="243"/>
    </location>
</feature>
<evidence type="ECO:0000313" key="8">
    <source>
        <dbReference type="EMBL" id="MCW3806665.1"/>
    </source>
</evidence>
<proteinExistence type="predicted"/>
<dbReference type="Proteomes" id="UP001207408">
    <property type="component" value="Unassembled WGS sequence"/>
</dbReference>
<comment type="caution">
    <text evidence="8">The sequence shown here is derived from an EMBL/GenBank/DDBJ whole genome shotgun (WGS) entry which is preliminary data.</text>
</comment>
<organism evidence="8 9">
    <name type="scientific">Plebeiibacterium marinum</name>
    <dbReference type="NCBI Taxonomy" id="2992111"/>
    <lineage>
        <taxon>Bacteria</taxon>
        <taxon>Pseudomonadati</taxon>
        <taxon>Bacteroidota</taxon>
        <taxon>Bacteroidia</taxon>
        <taxon>Marinilabiliales</taxon>
        <taxon>Marinilabiliaceae</taxon>
        <taxon>Plebeiibacterium</taxon>
    </lineage>
</organism>
<dbReference type="Pfam" id="PF13520">
    <property type="entry name" value="AA_permease_2"/>
    <property type="match status" value="1"/>
</dbReference>
<dbReference type="PANTHER" id="PTHR42770">
    <property type="entry name" value="AMINO ACID TRANSPORTER-RELATED"/>
    <property type="match status" value="1"/>
</dbReference>
<feature type="transmembrane region" description="Helical" evidence="6">
    <location>
        <begin position="7"/>
        <end position="33"/>
    </location>
</feature>
<evidence type="ECO:0000256" key="4">
    <source>
        <dbReference type="ARBA" id="ARBA00022989"/>
    </source>
</evidence>
<dbReference type="GO" id="GO:0022857">
    <property type="term" value="F:transmembrane transporter activity"/>
    <property type="evidence" value="ECO:0007669"/>
    <property type="project" value="InterPro"/>
</dbReference>
<dbReference type="GO" id="GO:0005886">
    <property type="term" value="C:plasma membrane"/>
    <property type="evidence" value="ECO:0007669"/>
    <property type="project" value="UniProtKB-SubCell"/>
</dbReference>
<keyword evidence="2" id="KW-1003">Cell membrane</keyword>
<dbReference type="Pfam" id="PF00359">
    <property type="entry name" value="PTS_EIIA_2"/>
    <property type="match status" value="1"/>
</dbReference>
<feature type="transmembrane region" description="Helical" evidence="6">
    <location>
        <begin position="120"/>
        <end position="139"/>
    </location>
</feature>
<dbReference type="Gene3D" id="3.40.930.10">
    <property type="entry name" value="Mannitol-specific EII, Chain A"/>
    <property type="match status" value="1"/>
</dbReference>
<dbReference type="AlphaFoldDB" id="A0AAE3SLN5"/>
<evidence type="ECO:0000259" key="7">
    <source>
        <dbReference type="PROSITE" id="PS51094"/>
    </source>
</evidence>
<reference evidence="8" key="1">
    <citation type="submission" date="2022-10" db="EMBL/GenBank/DDBJ databases">
        <authorList>
            <person name="Yu W.X."/>
        </authorList>
    </citation>
    <scope>NUCLEOTIDE SEQUENCE</scope>
    <source>
        <strain evidence="8">D04</strain>
    </source>
</reference>
<dbReference type="InterPro" id="IPR050367">
    <property type="entry name" value="APC_superfamily"/>
</dbReference>
<evidence type="ECO:0000256" key="5">
    <source>
        <dbReference type="ARBA" id="ARBA00023136"/>
    </source>
</evidence>
<gene>
    <name evidence="8" type="ORF">OM074_13595</name>
</gene>
<dbReference type="RefSeq" id="WP_301200308.1">
    <property type="nucleotide sequence ID" value="NZ_JAPDPI010000028.1"/>
</dbReference>
<feature type="transmembrane region" description="Helical" evidence="6">
    <location>
        <begin position="343"/>
        <end position="362"/>
    </location>
</feature>
<feature type="transmembrane region" description="Helical" evidence="6">
    <location>
        <begin position="39"/>
        <end position="57"/>
    </location>
</feature>
<feature type="transmembrane region" description="Helical" evidence="6">
    <location>
        <begin position="399"/>
        <end position="418"/>
    </location>
</feature>
<dbReference type="InterPro" id="IPR002178">
    <property type="entry name" value="PTS_EIIA_type-2_dom"/>
</dbReference>
<feature type="transmembrane region" description="Helical" evidence="6">
    <location>
        <begin position="318"/>
        <end position="337"/>
    </location>
</feature>
<feature type="transmembrane region" description="Helical" evidence="6">
    <location>
        <begin position="146"/>
        <end position="164"/>
    </location>
</feature>
<evidence type="ECO:0000313" key="9">
    <source>
        <dbReference type="Proteomes" id="UP001207408"/>
    </source>
</evidence>
<protein>
    <submittedName>
        <fullName evidence="8">Amino acid permease</fullName>
    </submittedName>
</protein>
<evidence type="ECO:0000256" key="1">
    <source>
        <dbReference type="ARBA" id="ARBA00004651"/>
    </source>
</evidence>
<dbReference type="InterPro" id="IPR016152">
    <property type="entry name" value="PTrfase/Anion_transptr"/>
</dbReference>
<sequence>MRLKKGTGFVGVFCVASGTMISSGLFILPAIVYPQVGPAIFLAYFLSALLMIPTIFSKSELATAMPKSGGDYFFIHRSLGAFMGVFAGFASWYSLSLKSAFALLGIGLLLEPLFFEASPALMKLFAVCVIVVFTIINIIGVKESSLFQGVLVIGIIILLSYFIFKGFHYIDVNRYVPFRPHGWQSVFTVMGMIFISYGGLTKIASIAEEIKNPKVNIPVGMFVAFIVTTGLYFFTLFVTVGLVDSNEFSNTLNPIALAAHKFDGNIGFTFLTIAAILAFITTGNAGLLSSSRIPLAMAEDKLIPSFFSKVNKRLKTPISSILVTSLFMITIVVFLDLENLVKVASTMMLILFFFVNLSVILMRASKISSYKPSFKSPFFPYIQFVGMTIYILLIIEMGFVPFFITLGFVAFSVLWYYFYSRNRNIKQSALLQIVEHITTREIKSSILTNELRDILYERDAIVEDKFDSFVKKAEFLDFPYEISDKELFHEISTIFSANFKTSAKEIFDLFRKEEDKFDSIIYEGVAILNIVIEGNNKFDIAVARSKYGVNLFPNSPPAHIVFALAGTKDKRNFYLKTLIAIAQIVQNPKFIKNWKQANSIHDLKNLILLSERIRK</sequence>
<dbReference type="PROSITE" id="PS51094">
    <property type="entry name" value="PTS_EIIA_TYPE_2"/>
    <property type="match status" value="1"/>
</dbReference>
<feature type="transmembrane region" description="Helical" evidence="6">
    <location>
        <begin position="266"/>
        <end position="288"/>
    </location>
</feature>
<keyword evidence="4 6" id="KW-1133">Transmembrane helix</keyword>
<keyword evidence="5 6" id="KW-0472">Membrane</keyword>
<dbReference type="PANTHER" id="PTHR42770:SF7">
    <property type="entry name" value="MEMBRANE PROTEIN"/>
    <property type="match status" value="1"/>
</dbReference>
<keyword evidence="9" id="KW-1185">Reference proteome</keyword>
<dbReference type="Gene3D" id="1.20.1740.10">
    <property type="entry name" value="Amino acid/polyamine transporter I"/>
    <property type="match status" value="1"/>
</dbReference>
<feature type="transmembrane region" description="Helical" evidence="6">
    <location>
        <begin position="184"/>
        <end position="207"/>
    </location>
</feature>
<name>A0AAE3SLN5_9BACT</name>
<dbReference type="SUPFAM" id="SSF55804">
    <property type="entry name" value="Phoshotransferase/anion transport protein"/>
    <property type="match status" value="1"/>
</dbReference>
<dbReference type="InterPro" id="IPR002293">
    <property type="entry name" value="AA/rel_permease1"/>
</dbReference>
<evidence type="ECO:0000256" key="3">
    <source>
        <dbReference type="ARBA" id="ARBA00022692"/>
    </source>
</evidence>
<feature type="domain" description="PTS EIIA type-2" evidence="7">
    <location>
        <begin position="467"/>
        <end position="610"/>
    </location>
</feature>
<keyword evidence="3 6" id="KW-0812">Transmembrane</keyword>